<dbReference type="HAMAP" id="MF_00735">
    <property type="entry name" value="Methyltr_PrmA"/>
    <property type="match status" value="1"/>
</dbReference>
<reference evidence="7 8" key="1">
    <citation type="submission" date="2016-10" db="EMBL/GenBank/DDBJ databases">
        <authorList>
            <person name="de Groot N.N."/>
        </authorList>
    </citation>
    <scope>NUCLEOTIDE SEQUENCE [LARGE SCALE GENOMIC DNA]</scope>
    <source>
        <strain evidence="7 8">DSM 20581</strain>
    </source>
</reference>
<dbReference type="Gene3D" id="3.40.50.150">
    <property type="entry name" value="Vaccinia Virus protein VP39"/>
    <property type="match status" value="1"/>
</dbReference>
<protein>
    <recommendedName>
        <fullName evidence="6">Ribosomal protein L11 methyltransferase</fullName>
        <shortName evidence="6">L11 Mtase</shortName>
        <ecNumber evidence="6">2.1.1.-</ecNumber>
    </recommendedName>
</protein>
<evidence type="ECO:0000256" key="4">
    <source>
        <dbReference type="ARBA" id="ARBA00022679"/>
    </source>
</evidence>
<keyword evidence="4 6" id="KW-0808">Transferase</keyword>
<dbReference type="GO" id="GO:0032259">
    <property type="term" value="P:methylation"/>
    <property type="evidence" value="ECO:0007669"/>
    <property type="project" value="UniProtKB-KW"/>
</dbReference>
<dbReference type="Pfam" id="PF06325">
    <property type="entry name" value="PrmA"/>
    <property type="match status" value="1"/>
</dbReference>
<dbReference type="STRING" id="82801.SAMN04488506_0898"/>
<dbReference type="Proteomes" id="UP000199136">
    <property type="component" value="Unassembled WGS sequence"/>
</dbReference>
<organism evidence="7 8">
    <name type="scientific">Desemzia incerta</name>
    <dbReference type="NCBI Taxonomy" id="82801"/>
    <lineage>
        <taxon>Bacteria</taxon>
        <taxon>Bacillati</taxon>
        <taxon>Bacillota</taxon>
        <taxon>Bacilli</taxon>
        <taxon>Lactobacillales</taxon>
        <taxon>Carnobacteriaceae</taxon>
        <taxon>Desemzia</taxon>
    </lineage>
</organism>
<keyword evidence="8" id="KW-1185">Reference proteome</keyword>
<dbReference type="EMBL" id="FOXW01000003">
    <property type="protein sequence ID" value="SFQ19481.1"/>
    <property type="molecule type" value="Genomic_DNA"/>
</dbReference>
<dbReference type="GO" id="GO:0005737">
    <property type="term" value="C:cytoplasm"/>
    <property type="evidence" value="ECO:0007669"/>
    <property type="project" value="UniProtKB-SubCell"/>
</dbReference>
<keyword evidence="5 6" id="KW-0949">S-adenosyl-L-methionine</keyword>
<evidence type="ECO:0000256" key="5">
    <source>
        <dbReference type="ARBA" id="ARBA00022691"/>
    </source>
</evidence>
<gene>
    <name evidence="6" type="primary">prmA</name>
    <name evidence="7" type="ORF">SAMN04488506_0898</name>
</gene>
<dbReference type="PANTHER" id="PTHR43648">
    <property type="entry name" value="ELECTRON TRANSFER FLAVOPROTEIN BETA SUBUNIT LYSINE METHYLTRANSFERASE"/>
    <property type="match status" value="1"/>
</dbReference>
<dbReference type="OrthoDB" id="9785995at2"/>
<feature type="binding site" evidence="6">
    <location>
        <position position="183"/>
    </location>
    <ligand>
        <name>S-adenosyl-L-methionine</name>
        <dbReference type="ChEBI" id="CHEBI:59789"/>
    </ligand>
</feature>
<comment type="catalytic activity">
    <reaction evidence="6">
        <text>L-lysyl-[protein] + 3 S-adenosyl-L-methionine = N(6),N(6),N(6)-trimethyl-L-lysyl-[protein] + 3 S-adenosyl-L-homocysteine + 3 H(+)</text>
        <dbReference type="Rhea" id="RHEA:54192"/>
        <dbReference type="Rhea" id="RHEA-COMP:9752"/>
        <dbReference type="Rhea" id="RHEA-COMP:13826"/>
        <dbReference type="ChEBI" id="CHEBI:15378"/>
        <dbReference type="ChEBI" id="CHEBI:29969"/>
        <dbReference type="ChEBI" id="CHEBI:57856"/>
        <dbReference type="ChEBI" id="CHEBI:59789"/>
        <dbReference type="ChEBI" id="CHEBI:61961"/>
    </reaction>
</comment>
<dbReference type="PIRSF" id="PIRSF000401">
    <property type="entry name" value="RPL11_MTase"/>
    <property type="match status" value="1"/>
</dbReference>
<feature type="binding site" evidence="6">
    <location>
        <position position="162"/>
    </location>
    <ligand>
        <name>S-adenosyl-L-methionine</name>
        <dbReference type="ChEBI" id="CHEBI:59789"/>
    </ligand>
</feature>
<evidence type="ECO:0000256" key="6">
    <source>
        <dbReference type="HAMAP-Rule" id="MF_00735"/>
    </source>
</evidence>
<comment type="function">
    <text evidence="6">Methylates ribosomal protein L11.</text>
</comment>
<dbReference type="CDD" id="cd02440">
    <property type="entry name" value="AdoMet_MTases"/>
    <property type="match status" value="1"/>
</dbReference>
<keyword evidence="3 6" id="KW-0489">Methyltransferase</keyword>
<dbReference type="PANTHER" id="PTHR43648:SF1">
    <property type="entry name" value="ELECTRON TRANSFER FLAVOPROTEIN BETA SUBUNIT LYSINE METHYLTRANSFERASE"/>
    <property type="match status" value="1"/>
</dbReference>
<dbReference type="EC" id="2.1.1.-" evidence="6"/>
<feature type="binding site" evidence="6">
    <location>
        <position position="248"/>
    </location>
    <ligand>
        <name>S-adenosyl-L-methionine</name>
        <dbReference type="ChEBI" id="CHEBI:59789"/>
    </ligand>
</feature>
<keyword evidence="2 6" id="KW-0963">Cytoplasm</keyword>
<evidence type="ECO:0000256" key="1">
    <source>
        <dbReference type="ARBA" id="ARBA00009741"/>
    </source>
</evidence>
<dbReference type="InterPro" id="IPR004498">
    <property type="entry name" value="Ribosomal_PrmA_MeTrfase"/>
</dbReference>
<evidence type="ECO:0000313" key="8">
    <source>
        <dbReference type="Proteomes" id="UP000199136"/>
    </source>
</evidence>
<dbReference type="AlphaFoldDB" id="A0A1I5WIM7"/>
<dbReference type="SUPFAM" id="SSF53335">
    <property type="entry name" value="S-adenosyl-L-methionine-dependent methyltransferases"/>
    <property type="match status" value="1"/>
</dbReference>
<sequence>MKWTEVSVHTSNEAIEAVSNIFIEAGSGGVAIENVQDFLSTPDDGFGEIRILENQDYVSEGSLVKAYFPETKNLMELIPEIKQRILALESYGLSIGPNTFSIEDVQEENWASAWKKYYHPQQITRYLTVAPQWEEYEPKLDGEIVIRLDPGLAFGTGTHATTRLSLQGLETYIRGGETILDVGTGSGVLSIASSALGAGEIHAFDLDEVAVRSAKENVKMNAYAQNVSVSANDLLKGIEIPADIVVANILAEIIVPLIPDAWRLLKPNGIFITSGIIEAKKELILSELETQGFTILQVLQMKDWFAIVAQKVEED</sequence>
<feature type="binding site" evidence="6">
    <location>
        <position position="205"/>
    </location>
    <ligand>
        <name>S-adenosyl-L-methionine</name>
        <dbReference type="ChEBI" id="CHEBI:59789"/>
    </ligand>
</feature>
<proteinExistence type="inferred from homology"/>
<dbReference type="GO" id="GO:0016279">
    <property type="term" value="F:protein-lysine N-methyltransferase activity"/>
    <property type="evidence" value="ECO:0007669"/>
    <property type="project" value="RHEA"/>
</dbReference>
<evidence type="ECO:0000256" key="3">
    <source>
        <dbReference type="ARBA" id="ARBA00022603"/>
    </source>
</evidence>
<dbReference type="RefSeq" id="WP_092479957.1">
    <property type="nucleotide sequence ID" value="NZ_FOXW01000003.1"/>
</dbReference>
<evidence type="ECO:0000313" key="7">
    <source>
        <dbReference type="EMBL" id="SFQ19481.1"/>
    </source>
</evidence>
<comment type="similarity">
    <text evidence="1 6">Belongs to the methyltransferase superfamily. PrmA family.</text>
</comment>
<evidence type="ECO:0000256" key="2">
    <source>
        <dbReference type="ARBA" id="ARBA00022490"/>
    </source>
</evidence>
<dbReference type="GO" id="GO:0005840">
    <property type="term" value="C:ribosome"/>
    <property type="evidence" value="ECO:0007669"/>
    <property type="project" value="UniProtKB-KW"/>
</dbReference>
<name>A0A1I5WIM7_9LACT</name>
<accession>A0A1I5WIM7</accession>
<dbReference type="InterPro" id="IPR029063">
    <property type="entry name" value="SAM-dependent_MTases_sf"/>
</dbReference>
<keyword evidence="7" id="KW-0687">Ribonucleoprotein</keyword>
<comment type="subcellular location">
    <subcellularLocation>
        <location evidence="6">Cytoplasm</location>
    </subcellularLocation>
</comment>
<dbReference type="NCBIfam" id="TIGR00406">
    <property type="entry name" value="prmA"/>
    <property type="match status" value="1"/>
</dbReference>
<keyword evidence="7" id="KW-0689">Ribosomal protein</keyword>
<dbReference type="InterPro" id="IPR050078">
    <property type="entry name" value="Ribosomal_L11_MeTrfase_PrmA"/>
</dbReference>